<dbReference type="EMBL" id="KN728652">
    <property type="protein sequence ID" value="KIH63440.1"/>
    <property type="molecule type" value="Genomic_DNA"/>
</dbReference>
<dbReference type="AlphaFoldDB" id="A0A0C2GQ20"/>
<organism evidence="2 3">
    <name type="scientific">Ancylostoma duodenale</name>
    <dbReference type="NCBI Taxonomy" id="51022"/>
    <lineage>
        <taxon>Eukaryota</taxon>
        <taxon>Metazoa</taxon>
        <taxon>Ecdysozoa</taxon>
        <taxon>Nematoda</taxon>
        <taxon>Chromadorea</taxon>
        <taxon>Rhabditida</taxon>
        <taxon>Rhabditina</taxon>
        <taxon>Rhabditomorpha</taxon>
        <taxon>Strongyloidea</taxon>
        <taxon>Ancylostomatidae</taxon>
        <taxon>Ancylostomatinae</taxon>
        <taxon>Ancylostoma</taxon>
    </lineage>
</organism>
<gene>
    <name evidence="2" type="ORF">ANCDUO_06257</name>
</gene>
<evidence type="ECO:0000313" key="2">
    <source>
        <dbReference type="EMBL" id="KIH63440.1"/>
    </source>
</evidence>
<feature type="region of interest" description="Disordered" evidence="1">
    <location>
        <begin position="1"/>
        <end position="35"/>
    </location>
</feature>
<accession>A0A0C2GQ20</accession>
<evidence type="ECO:0000256" key="1">
    <source>
        <dbReference type="SAM" id="MobiDB-lite"/>
    </source>
</evidence>
<proteinExistence type="predicted"/>
<evidence type="ECO:0000313" key="3">
    <source>
        <dbReference type="Proteomes" id="UP000054047"/>
    </source>
</evidence>
<reference evidence="2 3" key="1">
    <citation type="submission" date="2013-12" db="EMBL/GenBank/DDBJ databases">
        <title>Draft genome of the parsitic nematode Ancylostoma duodenale.</title>
        <authorList>
            <person name="Mitreva M."/>
        </authorList>
    </citation>
    <scope>NUCLEOTIDE SEQUENCE [LARGE SCALE GENOMIC DNA]</scope>
    <source>
        <strain evidence="2 3">Zhejiang</strain>
    </source>
</reference>
<keyword evidence="3" id="KW-1185">Reference proteome</keyword>
<feature type="compositionally biased region" description="Pro residues" evidence="1">
    <location>
        <begin position="1"/>
        <end position="21"/>
    </location>
</feature>
<sequence length="87" mass="9946">MPMPGIGKPPPHPPHPPPNPPMQASKGKLSRNKQMSRRILNRTLKIETNVLRIIMFKRSSRRAVCDMVPPSSFCRVNLAFNTRFQQN</sequence>
<name>A0A0C2GQ20_9BILA</name>
<protein>
    <submittedName>
        <fullName evidence="2">Uncharacterized protein</fullName>
    </submittedName>
</protein>
<dbReference type="Proteomes" id="UP000054047">
    <property type="component" value="Unassembled WGS sequence"/>
</dbReference>